<keyword evidence="1" id="KW-0812">Transmembrane</keyword>
<protein>
    <recommendedName>
        <fullName evidence="2">SH3b domain-containing protein</fullName>
    </recommendedName>
</protein>
<sequence>MKKNIKQTFQIFTLIFIVIGFYSFVNISNVRCTYTNKVYASDIYNTSNTVQVENQIIVYTCPSNSKTVVGFVKNQQIKILSQENSYYYIEYTFLGILKRGYVEQNSLPCNLQIPIADYSRTKQVLYLNKSTSVYDGPSDAYTRLDKINGQKVFLLNEENNWCFIEYTFSGKIKRGYINSNSIIMNSSTNSLPAPVDLSSLDPKIKTLFSTARSEIGFIGSGKNGNITKYGLWYGVDDIPWSTTFLSWVADRSNLQDVIPKAESYSDSLNWFKSRHLWENTPKVGAIVFFKDKDVDYAGIVEAINNDDTITILIGGYPVSNSKQVTRITIKSKNNLIAGYGYPQYSLSGLGYSQQNGQATIYSGPSDQYSQTGTIDNEMVKLLNKEGDFFFIEYNNSGVKSRGYISSSYVPTDSKIATVDYTNNKKSAQVTALTTVYEGPSKDYATNGFIENQQVTILNKEDNWYLIEYTTANVKKRGYAAVDNIKILVISSTNTTKKLNAPRSNSGGTTDIGNYVYKFTDAIITSYDHSGCGAAGENYYCDGSGKIVAAHNMRAGTVIYIPDLKYINSTGIFTVGDTGGPFFDFDINTNQDVDKGPHDVYVLSWGDGPMMQSFDAAKQEQIRYGQWNRFKSMYENYKFQTENFTQP</sequence>
<organism evidence="3 4">
    <name type="scientific">Clostridium thailandense</name>
    <dbReference type="NCBI Taxonomy" id="2794346"/>
    <lineage>
        <taxon>Bacteria</taxon>
        <taxon>Bacillati</taxon>
        <taxon>Bacillota</taxon>
        <taxon>Clostridia</taxon>
        <taxon>Eubacteriales</taxon>
        <taxon>Clostridiaceae</taxon>
        <taxon>Clostridium</taxon>
    </lineage>
</organism>
<feature type="domain" description="SH3b" evidence="2">
    <location>
        <begin position="45"/>
        <end position="106"/>
    </location>
</feature>
<dbReference type="PANTHER" id="PTHR34408:SF1">
    <property type="entry name" value="GLYCOSYL HYDROLASE FAMILY 19 DOMAIN-CONTAINING PROTEIN HI_1415"/>
    <property type="match status" value="1"/>
</dbReference>
<dbReference type="InterPro" id="IPR003646">
    <property type="entry name" value="SH3-like_bac-type"/>
</dbReference>
<comment type="caution">
    <text evidence="3">The sequence shown here is derived from an EMBL/GenBank/DDBJ whole genome shotgun (WGS) entry which is preliminary data.</text>
</comment>
<dbReference type="SMART" id="SM00287">
    <property type="entry name" value="SH3b"/>
    <property type="match status" value="4"/>
</dbReference>
<feature type="domain" description="SH3b" evidence="2">
    <location>
        <begin position="424"/>
        <end position="488"/>
    </location>
</feature>
<feature type="transmembrane region" description="Helical" evidence="1">
    <location>
        <begin position="7"/>
        <end position="25"/>
    </location>
</feature>
<gene>
    <name evidence="3" type="ORF">I6U48_18245</name>
</gene>
<name>A0A949TWF9_9CLOT</name>
<evidence type="ECO:0000259" key="2">
    <source>
        <dbReference type="SMART" id="SM00287"/>
    </source>
</evidence>
<proteinExistence type="predicted"/>
<dbReference type="AlphaFoldDB" id="A0A949TWF9"/>
<accession>A0A949TWF9</accession>
<dbReference type="PANTHER" id="PTHR34408">
    <property type="entry name" value="FAMILY PROTEIN, PUTATIVE-RELATED"/>
    <property type="match status" value="1"/>
</dbReference>
<feature type="domain" description="SH3b" evidence="2">
    <location>
        <begin position="119"/>
        <end position="185"/>
    </location>
</feature>
<dbReference type="EMBL" id="JAEEGC010000099">
    <property type="protein sequence ID" value="MBV7274841.1"/>
    <property type="molecule type" value="Genomic_DNA"/>
</dbReference>
<evidence type="ECO:0000313" key="3">
    <source>
        <dbReference type="EMBL" id="MBV7274841.1"/>
    </source>
</evidence>
<feature type="domain" description="SH3b" evidence="2">
    <location>
        <begin position="347"/>
        <end position="413"/>
    </location>
</feature>
<dbReference type="RefSeq" id="WP_218321899.1">
    <property type="nucleotide sequence ID" value="NZ_JAEEGC010000099.1"/>
</dbReference>
<keyword evidence="4" id="KW-1185">Reference proteome</keyword>
<keyword evidence="1" id="KW-1133">Transmembrane helix</keyword>
<keyword evidence="1" id="KW-0472">Membrane</keyword>
<dbReference type="Proteomes" id="UP000694308">
    <property type="component" value="Unassembled WGS sequence"/>
</dbReference>
<evidence type="ECO:0000256" key="1">
    <source>
        <dbReference type="SAM" id="Phobius"/>
    </source>
</evidence>
<dbReference type="InterPro" id="IPR052354">
    <property type="entry name" value="Cell_Wall_Dynamics_Protein"/>
</dbReference>
<reference evidence="3" key="1">
    <citation type="submission" date="2020-12" db="EMBL/GenBank/DDBJ databases">
        <title>Clostridium thailandense sp. nov., a novel acetogenic bacterium isolated from peat land soil in Thailand.</title>
        <authorList>
            <person name="Chaikitkaew S."/>
            <person name="Birkeland N.K."/>
        </authorList>
    </citation>
    <scope>NUCLEOTIDE SEQUENCE</scope>
    <source>
        <strain evidence="3">PL3</strain>
    </source>
</reference>
<evidence type="ECO:0000313" key="4">
    <source>
        <dbReference type="Proteomes" id="UP000694308"/>
    </source>
</evidence>